<gene>
    <name evidence="2" type="ORF">TBK1r_07280</name>
</gene>
<protein>
    <submittedName>
        <fullName evidence="2">Uncharacterized protein</fullName>
    </submittedName>
</protein>
<reference evidence="2 3" key="1">
    <citation type="submission" date="2019-02" db="EMBL/GenBank/DDBJ databases">
        <title>Deep-cultivation of Planctomycetes and their phenomic and genomic characterization uncovers novel biology.</title>
        <authorList>
            <person name="Wiegand S."/>
            <person name="Jogler M."/>
            <person name="Boedeker C."/>
            <person name="Pinto D."/>
            <person name="Vollmers J."/>
            <person name="Rivas-Marin E."/>
            <person name="Kohn T."/>
            <person name="Peeters S.H."/>
            <person name="Heuer A."/>
            <person name="Rast P."/>
            <person name="Oberbeckmann S."/>
            <person name="Bunk B."/>
            <person name="Jeske O."/>
            <person name="Meyerdierks A."/>
            <person name="Storesund J.E."/>
            <person name="Kallscheuer N."/>
            <person name="Luecker S."/>
            <person name="Lage O.M."/>
            <person name="Pohl T."/>
            <person name="Merkel B.J."/>
            <person name="Hornburger P."/>
            <person name="Mueller R.-W."/>
            <person name="Bruemmer F."/>
            <person name="Labrenz M."/>
            <person name="Spormann A.M."/>
            <person name="Op den Camp H."/>
            <person name="Overmann J."/>
            <person name="Amann R."/>
            <person name="Jetten M.S.M."/>
            <person name="Mascher T."/>
            <person name="Medema M.H."/>
            <person name="Devos D.P."/>
            <person name="Kaster A.-K."/>
            <person name="Ovreas L."/>
            <person name="Rohde M."/>
            <person name="Galperin M.Y."/>
            <person name="Jogler C."/>
        </authorList>
    </citation>
    <scope>NUCLEOTIDE SEQUENCE [LARGE SCALE GENOMIC DNA]</scope>
    <source>
        <strain evidence="2 3">TBK1r</strain>
    </source>
</reference>
<evidence type="ECO:0000313" key="3">
    <source>
        <dbReference type="Proteomes" id="UP000318081"/>
    </source>
</evidence>
<organism evidence="2 3">
    <name type="scientific">Stieleria magnilauensis</name>
    <dbReference type="NCBI Taxonomy" id="2527963"/>
    <lineage>
        <taxon>Bacteria</taxon>
        <taxon>Pseudomonadati</taxon>
        <taxon>Planctomycetota</taxon>
        <taxon>Planctomycetia</taxon>
        <taxon>Pirellulales</taxon>
        <taxon>Pirellulaceae</taxon>
        <taxon>Stieleria</taxon>
    </lineage>
</organism>
<sequence>MFVWIDRLLLLALVLVVAVLTVTSLPSLGGKTLGGQMLLAHMMASGVLVMGLPIFALFFLRYFVAKRPTSRFQNLGYLATVATGLITIVTVFLCMLPIPSTHQMHSLMSIHAWAGFAMIPAIVLLLIGARATRSASHPHS</sequence>
<accession>A0ABX5XIZ3</accession>
<evidence type="ECO:0000256" key="1">
    <source>
        <dbReference type="SAM" id="Phobius"/>
    </source>
</evidence>
<feature type="transmembrane region" description="Helical" evidence="1">
    <location>
        <begin position="40"/>
        <end position="63"/>
    </location>
</feature>
<proteinExistence type="predicted"/>
<dbReference type="Proteomes" id="UP000318081">
    <property type="component" value="Chromosome"/>
</dbReference>
<keyword evidence="1" id="KW-1133">Transmembrane helix</keyword>
<keyword evidence="1" id="KW-0812">Transmembrane</keyword>
<name>A0ABX5XIZ3_9BACT</name>
<feature type="transmembrane region" description="Helical" evidence="1">
    <location>
        <begin position="110"/>
        <end position="129"/>
    </location>
</feature>
<evidence type="ECO:0000313" key="2">
    <source>
        <dbReference type="EMBL" id="QDV81806.1"/>
    </source>
</evidence>
<dbReference type="RefSeq" id="WP_145207549.1">
    <property type="nucleotide sequence ID" value="NZ_CP036432.1"/>
</dbReference>
<feature type="transmembrane region" description="Helical" evidence="1">
    <location>
        <begin position="75"/>
        <end position="98"/>
    </location>
</feature>
<dbReference type="EMBL" id="CP036432">
    <property type="protein sequence ID" value="QDV81806.1"/>
    <property type="molecule type" value="Genomic_DNA"/>
</dbReference>
<keyword evidence="3" id="KW-1185">Reference proteome</keyword>
<keyword evidence="1" id="KW-0472">Membrane</keyword>